<evidence type="ECO:0000313" key="2">
    <source>
        <dbReference type="EMBL" id="GKT29843.1"/>
    </source>
</evidence>
<feature type="compositionally biased region" description="Basic and acidic residues" evidence="1">
    <location>
        <begin position="487"/>
        <end position="503"/>
    </location>
</feature>
<dbReference type="Proteomes" id="UP001057375">
    <property type="component" value="Unassembled WGS sequence"/>
</dbReference>
<feature type="region of interest" description="Disordered" evidence="1">
    <location>
        <begin position="465"/>
        <end position="533"/>
    </location>
</feature>
<feature type="region of interest" description="Disordered" evidence="1">
    <location>
        <begin position="590"/>
        <end position="693"/>
    </location>
</feature>
<feature type="region of interest" description="Disordered" evidence="1">
    <location>
        <begin position="962"/>
        <end position="995"/>
    </location>
</feature>
<proteinExistence type="predicted"/>
<feature type="non-terminal residue" evidence="2">
    <location>
        <position position="1444"/>
    </location>
</feature>
<feature type="compositionally biased region" description="Basic and acidic residues" evidence="1">
    <location>
        <begin position="610"/>
        <end position="621"/>
    </location>
</feature>
<feature type="compositionally biased region" description="Low complexity" evidence="1">
    <location>
        <begin position="648"/>
        <end position="669"/>
    </location>
</feature>
<feature type="compositionally biased region" description="Low complexity" evidence="1">
    <location>
        <begin position="473"/>
        <end position="486"/>
    </location>
</feature>
<feature type="compositionally biased region" description="Acidic residues" evidence="1">
    <location>
        <begin position="1314"/>
        <end position="1327"/>
    </location>
</feature>
<feature type="compositionally biased region" description="Basic residues" evidence="1">
    <location>
        <begin position="973"/>
        <end position="984"/>
    </location>
</feature>
<evidence type="ECO:0000256" key="1">
    <source>
        <dbReference type="SAM" id="MobiDB-lite"/>
    </source>
</evidence>
<gene>
    <name evidence="2" type="ORF">ADUPG1_014234</name>
</gene>
<feature type="region of interest" description="Disordered" evidence="1">
    <location>
        <begin position="1104"/>
        <end position="1123"/>
    </location>
</feature>
<feature type="region of interest" description="Disordered" evidence="1">
    <location>
        <begin position="1305"/>
        <end position="1337"/>
    </location>
</feature>
<evidence type="ECO:0000313" key="3">
    <source>
        <dbReference type="Proteomes" id="UP001057375"/>
    </source>
</evidence>
<accession>A0ABQ5KBA2</accession>
<organism evidence="2 3">
    <name type="scientific">Aduncisulcus paluster</name>
    <dbReference type="NCBI Taxonomy" id="2918883"/>
    <lineage>
        <taxon>Eukaryota</taxon>
        <taxon>Metamonada</taxon>
        <taxon>Carpediemonas-like organisms</taxon>
        <taxon>Aduncisulcus</taxon>
    </lineage>
</organism>
<comment type="caution">
    <text evidence="2">The sequence shown here is derived from an EMBL/GenBank/DDBJ whole genome shotgun (WGS) entry which is preliminary data.</text>
</comment>
<protein>
    <submittedName>
        <fullName evidence="2">Uncharacterized protein</fullName>
    </submittedName>
</protein>
<reference evidence="2" key="1">
    <citation type="submission" date="2022-03" db="EMBL/GenBank/DDBJ databases">
        <title>Draft genome sequence of Aduncisulcus paluster, a free-living microaerophilic Fornicata.</title>
        <authorList>
            <person name="Yuyama I."/>
            <person name="Kume K."/>
            <person name="Tamura T."/>
            <person name="Inagaki Y."/>
            <person name="Hashimoto T."/>
        </authorList>
    </citation>
    <scope>NUCLEOTIDE SEQUENCE</scope>
    <source>
        <strain evidence="2">NY0171</strain>
    </source>
</reference>
<feature type="region of interest" description="Disordered" evidence="1">
    <location>
        <begin position="763"/>
        <end position="809"/>
    </location>
</feature>
<dbReference type="EMBL" id="BQXS01013859">
    <property type="protein sequence ID" value="GKT29843.1"/>
    <property type="molecule type" value="Genomic_DNA"/>
</dbReference>
<name>A0ABQ5KBA2_9EUKA</name>
<feature type="compositionally biased region" description="Polar residues" evidence="1">
    <location>
        <begin position="1109"/>
        <end position="1119"/>
    </location>
</feature>
<keyword evidence="3" id="KW-1185">Reference proteome</keyword>
<feature type="compositionally biased region" description="Low complexity" evidence="1">
    <location>
        <begin position="785"/>
        <end position="806"/>
    </location>
</feature>
<sequence length="1444" mass="163051">MNTGSKSDLRVKLESRNELLRVFEDFKSIIKPPIPDKEDDVSKTIDQHIDDDLTEIINPQYILKSREEEKPCQNPQDNTSLLPFVEPHISFESFLNLGDYGYYRDSLRESSLDHLLKTTIRAFYGATKNVISEPGFFNKMTAIPHSRIIDKIIRQLPPDKYVISSGIGTDDFHRPKRSPHGVAAVVQMHVNHIKEGRNASQRKKIIDMWAALTAQELWREADELLHDRKESKSEIRHKTTDHPKSRYDKLLSIYRKEKEMFSSSTPDDSAIDEDIGNFAATLNKQISVCEDIPLPTKIHKSDDQASITSLHPEDWEYETIKNGDLIPKNIVDSSSREPFVLPKRSVHKALQTIRKGYYSSRPNSDNVPPPPQLGYSVSLTMKDNPVMSPLSPRIMHNLTTPPSGNEPWARGLTGRLILTEHLSHHPLSISMNGAGCRIGRVFRLLSTVRTSYRNIVAIKRTDEEMQRLKRSDSSSGGVRSSASTSSDKSEPHRRSLSGMDEKSSTSIPAPFEPTHTFRSKIDPSLSTHSLPSFPVSPHDNLYTSIDDSGPLPAPPADDASSFFIMYNNIHTQMTVPHCSPEGMYLLIPKRMTPEDEEREEERKRRRTQRQLREKSGGREEALLQEIVTSSGFHEKEGKEEEETSIPVRSSRQLSSRSSFLSSCSSSSPSHGAIQDRFDIHGEDSCEEEEEEEKRRSKTRRYKFILRRCPVIFPLGQCIPRDRSIFCPDPEASSSSTSFSSTPVAEKTDAMAFREIIDSRRRSTQSEWHAVGRSTIPIGQTESDPSHSVGSRSKSKSKNSSPYSSSSETDEASRLLNLPIGDCMSMYESMLHGQRMLMKWCADCHCHEYLLEAVLKDTQREKGEKLKLYKNWLCKIVCTMPWIQSELILLSMTHQSPPSLLEPDYSAFSKTKQWRGWRNKDKIGRLIGEGNWYTRKDSAMSIDKKFPSLGEALFFFKAPGTRKNKDEEEGVTTNKRKGGPNKKASRVSEGGVGTNRDLRKAASDTKIVKEMAFYGSKEDTRWEEGTFVRRLGRISPFKGHFDSEALQFFRSQRQNTGKRATCVARMRRIFIHQLALLHGVSVGEYRIHVKGSERWKKIFSTRSTDKATDGSATSAVSRVGTSDHTESIATRSGVNKRMKAVEVFVNGRHITTIEDKIKDFEASNKMLKKLTKCVSGIDLSCMEVNSHIHAAQDALRDSLANAICHTHRRSDTFKNWIMKRERREKESRIPKDLDDYSKDSEFNFFDIPTASSYSTTSALLFSLSSSLSLSSAAACLSSLMHAQEKVVRQIGWPPKNKGRALVVGKRRVRPVREEREEEESEAESDSDGDTERSGVRVGRGGSLASLNDEILSAFSMYLQADLLTPALRTMFQSTPTPAYFDNNSYTNNRFRHLIQIPIGLDRIQERVKGGRQAIEWGHVENLCCSGTGNPPIVQAITPVATPAAN</sequence>
<feature type="compositionally biased region" description="Basic and acidic residues" evidence="1">
    <location>
        <begin position="673"/>
        <end position="683"/>
    </location>
</feature>